<dbReference type="KEGG" id="pbs:Plabr_3834"/>
<feature type="compositionally biased region" description="Basic and acidic residues" evidence="1">
    <location>
        <begin position="377"/>
        <end position="389"/>
    </location>
</feature>
<evidence type="ECO:0000313" key="2">
    <source>
        <dbReference type="EMBL" id="ADY61418.1"/>
    </source>
</evidence>
<dbReference type="Proteomes" id="UP000006860">
    <property type="component" value="Chromosome"/>
</dbReference>
<dbReference type="RefSeq" id="WP_013630137.1">
    <property type="nucleotide sequence ID" value="NC_015174.1"/>
</dbReference>
<dbReference type="eggNOG" id="ENOG5033X4S">
    <property type="taxonomic scope" value="Bacteria"/>
</dbReference>
<protein>
    <recommendedName>
        <fullName evidence="4">Replication protein</fullName>
    </recommendedName>
</protein>
<proteinExistence type="predicted"/>
<organism evidence="2 3">
    <name type="scientific">Rubinisphaera brasiliensis (strain ATCC 49424 / DSM 5305 / JCM 21570 / IAM 15109 / NBRC 103401 / IFAM 1448)</name>
    <name type="common">Planctomyces brasiliensis</name>
    <dbReference type="NCBI Taxonomy" id="756272"/>
    <lineage>
        <taxon>Bacteria</taxon>
        <taxon>Pseudomonadati</taxon>
        <taxon>Planctomycetota</taxon>
        <taxon>Planctomycetia</taxon>
        <taxon>Planctomycetales</taxon>
        <taxon>Planctomycetaceae</taxon>
        <taxon>Rubinisphaera</taxon>
    </lineage>
</organism>
<dbReference type="EMBL" id="CP002546">
    <property type="protein sequence ID" value="ADY61418.1"/>
    <property type="molecule type" value="Genomic_DNA"/>
</dbReference>
<feature type="region of interest" description="Disordered" evidence="1">
    <location>
        <begin position="358"/>
        <end position="389"/>
    </location>
</feature>
<evidence type="ECO:0000313" key="3">
    <source>
        <dbReference type="Proteomes" id="UP000006860"/>
    </source>
</evidence>
<accession>F0SSU0</accession>
<dbReference type="STRING" id="756272.Plabr_3834"/>
<dbReference type="OrthoDB" id="285709at2"/>
<name>F0SSU0_RUBBR</name>
<dbReference type="AlphaFoldDB" id="F0SSU0"/>
<evidence type="ECO:0000256" key="1">
    <source>
        <dbReference type="SAM" id="MobiDB-lite"/>
    </source>
</evidence>
<sequence>MEDDCKQRLQPAAELPRSGGELSEARPQAVDSYLEIKGNVVDGGVCGFANSYYALASTCRSWFCEKCCLGLGLQRRALLYDVLKTFGACQMWTLTIDPLLFASPLESFLYVRKRRSISELVRALKKGGHLLSRRYFYVVEWQKNTEMPHWHLLVDARHIPFDDVCEIWNRNRPKYLPPPCGDRPAFGSVRYSAPKFSNAMHAANYATKYLIKHPEHGYPPWVRDFNGRIQRFGTSRGFWPKSDMPAKESQRYEPTDADRMIASHRPECECRICRGEVKNKPKRRKTKTVGERVGKCGEDAVVMNEYSGVWLDGSSVKGRRCLGKAIDTYAGLKERLNPDREMSSRKLRLEPEEVTEVLGDAKRRHDGAEWPVDSNFENDRSRKTTNEYE</sequence>
<reference evidence="3" key="1">
    <citation type="submission" date="2011-02" db="EMBL/GenBank/DDBJ databases">
        <title>The complete genome of Planctomyces brasiliensis DSM 5305.</title>
        <authorList>
            <person name="Lucas S."/>
            <person name="Copeland A."/>
            <person name="Lapidus A."/>
            <person name="Bruce D."/>
            <person name="Goodwin L."/>
            <person name="Pitluck S."/>
            <person name="Kyrpides N."/>
            <person name="Mavromatis K."/>
            <person name="Pagani I."/>
            <person name="Ivanova N."/>
            <person name="Ovchinnikova G."/>
            <person name="Lu M."/>
            <person name="Detter J.C."/>
            <person name="Han C."/>
            <person name="Land M."/>
            <person name="Hauser L."/>
            <person name="Markowitz V."/>
            <person name="Cheng J.-F."/>
            <person name="Hugenholtz P."/>
            <person name="Woyke T."/>
            <person name="Wu D."/>
            <person name="Tindall B."/>
            <person name="Pomrenke H.G."/>
            <person name="Brambilla E."/>
            <person name="Klenk H.-P."/>
            <person name="Eisen J.A."/>
        </authorList>
    </citation>
    <scope>NUCLEOTIDE SEQUENCE [LARGE SCALE GENOMIC DNA]</scope>
    <source>
        <strain evidence="3">ATCC 49424 / DSM 5305 / JCM 21570 / NBRC 103401 / IFAM 1448</strain>
    </source>
</reference>
<dbReference type="HOGENOM" id="CLU_709568_0_0_0"/>
<gene>
    <name evidence="2" type="ordered locus">Plabr_3834</name>
</gene>
<feature type="region of interest" description="Disordered" evidence="1">
    <location>
        <begin position="1"/>
        <end position="24"/>
    </location>
</feature>
<feature type="compositionally biased region" description="Basic and acidic residues" evidence="1">
    <location>
        <begin position="359"/>
        <end position="368"/>
    </location>
</feature>
<evidence type="ECO:0008006" key="4">
    <source>
        <dbReference type="Google" id="ProtNLM"/>
    </source>
</evidence>
<keyword evidence="3" id="KW-1185">Reference proteome</keyword>